<accession>A0A562BDV2</accession>
<keyword evidence="1" id="KW-0479">Metal-binding</keyword>
<protein>
    <submittedName>
        <fullName evidence="6">3',5'-cyclic AMP phosphodiesterase CpdA</fullName>
    </submittedName>
</protein>
<organism evidence="6 7">
    <name type="scientific">Cupriavidus gilardii J11</name>
    <dbReference type="NCBI Taxonomy" id="936133"/>
    <lineage>
        <taxon>Bacteria</taxon>
        <taxon>Pseudomonadati</taxon>
        <taxon>Pseudomonadota</taxon>
        <taxon>Betaproteobacteria</taxon>
        <taxon>Burkholderiales</taxon>
        <taxon>Burkholderiaceae</taxon>
        <taxon>Cupriavidus</taxon>
    </lineage>
</organism>
<sequence>MSCILHISDTHFGTEQAPVVDAVLKLAHDLRPELVVLSGDVTQRARRGQFAGARAFLSRLGLPTLVIPGNHDIPLFNVAARLFSPYGGYRRAMGDELEPVFSNERVLAIGVNTTRPSRHKNGEVSRGQIERVCARLRQARPDQLRMVVVHQPVRAIVESDMGNLLIGRDAAVAAWVDAGMDVVLGGHIHLPYVMPLQTGSARRAWAVQAGTAVSSRLRGAIPNSVNVIEPQLQEGGSANCRVQRWDYDASGKAFATVGNTVLELSR</sequence>
<proteinExistence type="inferred from homology"/>
<evidence type="ECO:0000313" key="7">
    <source>
        <dbReference type="Proteomes" id="UP000318141"/>
    </source>
</evidence>
<evidence type="ECO:0000259" key="5">
    <source>
        <dbReference type="Pfam" id="PF00149"/>
    </source>
</evidence>
<dbReference type="OrthoDB" id="9811542at2"/>
<dbReference type="SUPFAM" id="SSF56300">
    <property type="entry name" value="Metallo-dependent phosphatases"/>
    <property type="match status" value="1"/>
</dbReference>
<dbReference type="Pfam" id="PF00149">
    <property type="entry name" value="Metallophos"/>
    <property type="match status" value="1"/>
</dbReference>
<dbReference type="AlphaFoldDB" id="A0A562BDV2"/>
<dbReference type="PANTHER" id="PTHR42988:SF2">
    <property type="entry name" value="CYCLIC NUCLEOTIDE PHOSPHODIESTERASE CBUA0032-RELATED"/>
    <property type="match status" value="1"/>
</dbReference>
<dbReference type="InterPro" id="IPR004843">
    <property type="entry name" value="Calcineurin-like_PHP"/>
</dbReference>
<dbReference type="InterPro" id="IPR050884">
    <property type="entry name" value="CNP_phosphodiesterase-III"/>
</dbReference>
<gene>
    <name evidence="6" type="ORF">L602_003100000520</name>
</gene>
<feature type="domain" description="Calcineurin-like phosphoesterase" evidence="5">
    <location>
        <begin position="4"/>
        <end position="190"/>
    </location>
</feature>
<keyword evidence="2" id="KW-0378">Hydrolase</keyword>
<evidence type="ECO:0000256" key="3">
    <source>
        <dbReference type="ARBA" id="ARBA00023004"/>
    </source>
</evidence>
<comment type="similarity">
    <text evidence="4">Belongs to the cyclic nucleotide phosphodiesterase class-III family.</text>
</comment>
<reference evidence="6 7" key="1">
    <citation type="submission" date="2019-07" db="EMBL/GenBank/DDBJ databases">
        <title>Genome sequencing of lignin-degrading bacterial isolates.</title>
        <authorList>
            <person name="Gladden J."/>
        </authorList>
    </citation>
    <scope>NUCLEOTIDE SEQUENCE [LARGE SCALE GENOMIC DNA]</scope>
    <source>
        <strain evidence="6 7">J11</strain>
    </source>
</reference>
<comment type="caution">
    <text evidence="6">The sequence shown here is derived from an EMBL/GenBank/DDBJ whole genome shotgun (WGS) entry which is preliminary data.</text>
</comment>
<dbReference type="EMBL" id="VLJN01000025">
    <property type="protein sequence ID" value="TWG83367.1"/>
    <property type="molecule type" value="Genomic_DNA"/>
</dbReference>
<dbReference type="Gene3D" id="3.60.21.10">
    <property type="match status" value="1"/>
</dbReference>
<dbReference type="InterPro" id="IPR029052">
    <property type="entry name" value="Metallo-depent_PP-like"/>
</dbReference>
<keyword evidence="3" id="KW-0408">Iron</keyword>
<evidence type="ECO:0000256" key="4">
    <source>
        <dbReference type="ARBA" id="ARBA00025742"/>
    </source>
</evidence>
<evidence type="ECO:0000256" key="1">
    <source>
        <dbReference type="ARBA" id="ARBA00022723"/>
    </source>
</evidence>
<evidence type="ECO:0000256" key="2">
    <source>
        <dbReference type="ARBA" id="ARBA00022801"/>
    </source>
</evidence>
<dbReference type="GO" id="GO:0016787">
    <property type="term" value="F:hydrolase activity"/>
    <property type="evidence" value="ECO:0007669"/>
    <property type="project" value="UniProtKB-KW"/>
</dbReference>
<dbReference type="GO" id="GO:0046872">
    <property type="term" value="F:metal ion binding"/>
    <property type="evidence" value="ECO:0007669"/>
    <property type="project" value="UniProtKB-KW"/>
</dbReference>
<dbReference type="Proteomes" id="UP000318141">
    <property type="component" value="Unassembled WGS sequence"/>
</dbReference>
<name>A0A562BDV2_9BURK</name>
<evidence type="ECO:0000313" key="6">
    <source>
        <dbReference type="EMBL" id="TWG83367.1"/>
    </source>
</evidence>
<keyword evidence="7" id="KW-1185">Reference proteome</keyword>
<dbReference type="PANTHER" id="PTHR42988">
    <property type="entry name" value="PHOSPHOHYDROLASE"/>
    <property type="match status" value="1"/>
</dbReference>